<dbReference type="GO" id="GO:0030915">
    <property type="term" value="C:Smc5-Smc6 complex"/>
    <property type="evidence" value="ECO:0007669"/>
    <property type="project" value="TreeGrafter"/>
</dbReference>
<dbReference type="InterPro" id="IPR027417">
    <property type="entry name" value="P-loop_NTPase"/>
</dbReference>
<dbReference type="Pfam" id="PF02463">
    <property type="entry name" value="SMC_N"/>
    <property type="match status" value="1"/>
</dbReference>
<proteinExistence type="inferred from homology"/>
<evidence type="ECO:0000256" key="4">
    <source>
        <dbReference type="SAM" id="Coils"/>
    </source>
</evidence>
<evidence type="ECO:0000256" key="1">
    <source>
        <dbReference type="ARBA" id="ARBA00010171"/>
    </source>
</evidence>
<comment type="similarity">
    <text evidence="1">Belongs to the SMC family. SMC5 subfamily.</text>
</comment>
<keyword evidence="8" id="KW-1185">Reference proteome</keyword>
<evidence type="ECO:0000256" key="2">
    <source>
        <dbReference type="ARBA" id="ARBA00018687"/>
    </source>
</evidence>
<dbReference type="PANTHER" id="PTHR45916">
    <property type="entry name" value="STRUCTURAL MAINTENANCE OF CHROMOSOMES PROTEIN 5"/>
    <property type="match status" value="1"/>
</dbReference>
<evidence type="ECO:0000259" key="6">
    <source>
        <dbReference type="Pfam" id="PF02463"/>
    </source>
</evidence>
<organism evidence="7 8">
    <name type="scientific">Caenorhabditis bovis</name>
    <dbReference type="NCBI Taxonomy" id="2654633"/>
    <lineage>
        <taxon>Eukaryota</taxon>
        <taxon>Metazoa</taxon>
        <taxon>Ecdysozoa</taxon>
        <taxon>Nematoda</taxon>
        <taxon>Chromadorea</taxon>
        <taxon>Rhabditida</taxon>
        <taxon>Rhabditina</taxon>
        <taxon>Rhabditomorpha</taxon>
        <taxon>Rhabditoidea</taxon>
        <taxon>Rhabditidae</taxon>
        <taxon>Peloderinae</taxon>
        <taxon>Caenorhabditis</taxon>
    </lineage>
</organism>
<sequence length="1069" mass="124435">MTNGIDTSQLPENWKNFPDGSILRIEFHNFLTYEHTVCKPGENLNLILGHNGSGKSSIICGICLVFGGSPKSLGRSENIKEYIRHGCTEGSVEIILADKQNGPQVLALIIRKTKSHEYRLNKKATTQSEIKKLCKKYNIQIDNPCAFLAQDKVKSFSEQSPIELLYNTEKAASAELHENHLELIQKRIDSAQIEEKCESAIRAVKQIEGDIAKLEPRVENYRKKKEMQSKLRLLQQKSAIMNYKEAEKEYKKEIKNFSAISKKIENFEGEIEKCRKIIEEFTNNADVERKRIVQKKQECRKICEKLDAKMDSKFIENRLNEARRKLESKRKLQAQNESEKLQIEANIESLKRKIEEADKDLQGYQDFVKKLKSEEERLYQESMNMRKVEDAIQKKHYTIKTLTDKQNEVVKQKNESINLRFRMMERRNPDAAKAWKFYTMNKSLFNGPIYLPFMDLSLSCAEAAVWLEQTVGSRDFFMFVCTNKDDERRINSPSKGWRINSAVVRPENVHPNEINPTFPDELKQIGFAQFVSNFVQAPDTLKQYLCNVYQLHRIPVGGGVIDQNIDAIIKYMLETRYRLFFGSKLRYHVSISQYSQEIFTSQSYLPDAVIFNNPCFLEKRASNAPTADYSKEIDELKTAATNESRAVHEKKVEIQKARDQLKNEQSIWRTRKQAHSIAKNNLENEAERLASLERNRVDIEEAEKEFQREERNARQGAREMIKECVQLQKNYLKLSEEMAKLLIFEQHWLHKKSLQKEELERLNENSSGLRAQKRDAEERVKMQLELKKDASKELLNTCGLSHFETHSMDATEKKIYKNLNSLFEKENITSDLDELERQIHAEKTRLKMAQNSDSGSEEDERTMEQLKTQLVDENSKKEKLLETRQNLREKLTQEIDEWREKVERMITEINQKYREYFEKMGCLGEISLDVPENPLEIANYGIMIRVCFRAGEKLKRLDQKVQSGGERSVSTMLYLLALQHLCPVPFRCVDEINQGMDPTNERKVFDIMVGMWSDESPLSKTQYFLLTPKLLHGLAMNERVTVQIVHSVVQPAFSDWNTPMLLEATIAKA</sequence>
<dbReference type="SUPFAM" id="SSF52540">
    <property type="entry name" value="P-loop containing nucleoside triphosphate hydrolases"/>
    <property type="match status" value="2"/>
</dbReference>
<dbReference type="GO" id="GO:0005634">
    <property type="term" value="C:nucleus"/>
    <property type="evidence" value="ECO:0007669"/>
    <property type="project" value="TreeGrafter"/>
</dbReference>
<dbReference type="GO" id="GO:0000724">
    <property type="term" value="P:double-strand break repair via homologous recombination"/>
    <property type="evidence" value="ECO:0007669"/>
    <property type="project" value="TreeGrafter"/>
</dbReference>
<feature type="domain" description="RecF/RecN/SMC N-terminal" evidence="6">
    <location>
        <begin position="22"/>
        <end position="1007"/>
    </location>
</feature>
<accession>A0A8S1FCR4</accession>
<reference evidence="7 8" key="1">
    <citation type="submission" date="2020-04" db="EMBL/GenBank/DDBJ databases">
        <authorList>
            <person name="Laetsch R D."/>
            <person name="Stevens L."/>
            <person name="Kumar S."/>
            <person name="Blaxter L. M."/>
        </authorList>
    </citation>
    <scope>NUCLEOTIDE SEQUENCE [LARGE SCALE GENOMIC DNA]</scope>
</reference>
<gene>
    <name evidence="7" type="ORF">CBOVIS_LOCUS12485</name>
</gene>
<comment type="caution">
    <text evidence="7">The sequence shown here is derived from an EMBL/GenBank/DDBJ whole genome shotgun (WGS) entry which is preliminary data.</text>
</comment>
<dbReference type="EMBL" id="CADEPM010000012">
    <property type="protein sequence ID" value="CAB3411049.1"/>
    <property type="molecule type" value="Genomic_DNA"/>
</dbReference>
<evidence type="ECO:0000313" key="7">
    <source>
        <dbReference type="EMBL" id="CAB3411049.1"/>
    </source>
</evidence>
<dbReference type="OrthoDB" id="10254973at2759"/>
<feature type="coiled-coil region" evidence="4">
    <location>
        <begin position="243"/>
        <end position="374"/>
    </location>
</feature>
<name>A0A8S1FCR4_9PELO</name>
<dbReference type="Gene3D" id="3.40.50.300">
    <property type="entry name" value="P-loop containing nucleotide triphosphate hydrolases"/>
    <property type="match status" value="2"/>
</dbReference>
<dbReference type="GO" id="GO:0003697">
    <property type="term" value="F:single-stranded DNA binding"/>
    <property type="evidence" value="ECO:0007669"/>
    <property type="project" value="TreeGrafter"/>
</dbReference>
<evidence type="ECO:0000256" key="5">
    <source>
        <dbReference type="SAM" id="MobiDB-lite"/>
    </source>
</evidence>
<dbReference type="PANTHER" id="PTHR45916:SF1">
    <property type="entry name" value="STRUCTURAL MAINTENANCE OF CHROMOSOMES PROTEIN 5"/>
    <property type="match status" value="1"/>
</dbReference>
<dbReference type="Proteomes" id="UP000494206">
    <property type="component" value="Unassembled WGS sequence"/>
</dbReference>
<evidence type="ECO:0000313" key="8">
    <source>
        <dbReference type="Proteomes" id="UP000494206"/>
    </source>
</evidence>
<protein>
    <recommendedName>
        <fullName evidence="2">Structural maintenance of chromosomes protein 5</fullName>
    </recommendedName>
</protein>
<dbReference type="InterPro" id="IPR003395">
    <property type="entry name" value="RecF/RecN/SMC_N"/>
</dbReference>
<feature type="coiled-coil region" evidence="4">
    <location>
        <begin position="647"/>
        <end position="793"/>
    </location>
</feature>
<dbReference type="AlphaFoldDB" id="A0A8S1FCR4"/>
<keyword evidence="3 4" id="KW-0175">Coiled coil</keyword>
<feature type="region of interest" description="Disordered" evidence="5">
    <location>
        <begin position="847"/>
        <end position="874"/>
    </location>
</feature>
<evidence type="ECO:0000256" key="3">
    <source>
        <dbReference type="ARBA" id="ARBA00023054"/>
    </source>
</evidence>